<evidence type="ECO:0000256" key="5">
    <source>
        <dbReference type="ARBA" id="ARBA00023136"/>
    </source>
</evidence>
<name>A0AAD2A0G5_9LAMI</name>
<comment type="subcellular location">
    <subcellularLocation>
        <location evidence="6">Membrane</location>
        <topology evidence="6">Multi-pass membrane protein</topology>
    </subcellularLocation>
</comment>
<organism evidence="8 9">
    <name type="scientific">Fraxinus pennsylvanica</name>
    <dbReference type="NCBI Taxonomy" id="56036"/>
    <lineage>
        <taxon>Eukaryota</taxon>
        <taxon>Viridiplantae</taxon>
        <taxon>Streptophyta</taxon>
        <taxon>Embryophyta</taxon>
        <taxon>Tracheophyta</taxon>
        <taxon>Spermatophyta</taxon>
        <taxon>Magnoliopsida</taxon>
        <taxon>eudicotyledons</taxon>
        <taxon>Gunneridae</taxon>
        <taxon>Pentapetalae</taxon>
        <taxon>asterids</taxon>
        <taxon>lamiids</taxon>
        <taxon>Lamiales</taxon>
        <taxon>Oleaceae</taxon>
        <taxon>Oleeae</taxon>
        <taxon>Fraxinus</taxon>
    </lineage>
</organism>
<evidence type="ECO:0000256" key="2">
    <source>
        <dbReference type="ARBA" id="ARBA00022692"/>
    </source>
</evidence>
<accession>A0AAD2A0G5</accession>
<keyword evidence="5 6" id="KW-0472">Membrane</keyword>
<sequence length="157" mass="17157">MSHEHDRGNMSVSMPTPTSSSSVYNHSTNMKQKTMHMTFFWGKDVVVLFQGWPDDRLGMYILALAFVFLLAVAVEVLAVSPPLKPGAQPVSIALIQASVYAVRMALVYLVMLSVMSFNLGIFIVAVAGHALGCFLVKYRALRMASQAEAISDASPKF</sequence>
<evidence type="ECO:0000313" key="9">
    <source>
        <dbReference type="Proteomes" id="UP000834106"/>
    </source>
</evidence>
<feature type="transmembrane region" description="Helical" evidence="6">
    <location>
        <begin position="117"/>
        <end position="136"/>
    </location>
</feature>
<reference evidence="8" key="1">
    <citation type="submission" date="2023-05" db="EMBL/GenBank/DDBJ databases">
        <authorList>
            <person name="Huff M."/>
        </authorList>
    </citation>
    <scope>NUCLEOTIDE SEQUENCE</scope>
</reference>
<keyword evidence="6" id="KW-0186">Copper</keyword>
<dbReference type="PANTHER" id="PTHR12483:SF85">
    <property type="entry name" value="COPPER TRANSPORT PROTEIN"/>
    <property type="match status" value="1"/>
</dbReference>
<gene>
    <name evidence="8" type="ORF">FPE_LOCUS26508</name>
</gene>
<feature type="transmembrane region" description="Helical" evidence="6">
    <location>
        <begin position="57"/>
        <end position="78"/>
    </location>
</feature>
<proteinExistence type="inferred from homology"/>
<keyword evidence="3 6" id="KW-0187">Copper transport</keyword>
<keyword evidence="6" id="KW-0406">Ion transport</keyword>
<evidence type="ECO:0000256" key="3">
    <source>
        <dbReference type="ARBA" id="ARBA00022796"/>
    </source>
</evidence>
<evidence type="ECO:0000256" key="4">
    <source>
        <dbReference type="ARBA" id="ARBA00022989"/>
    </source>
</evidence>
<protein>
    <recommendedName>
        <fullName evidence="6">Copper transport protein</fullName>
    </recommendedName>
</protein>
<evidence type="ECO:0000256" key="6">
    <source>
        <dbReference type="RuleBase" id="RU367022"/>
    </source>
</evidence>
<keyword evidence="6" id="KW-0813">Transport</keyword>
<dbReference type="Proteomes" id="UP000834106">
    <property type="component" value="Chromosome 16"/>
</dbReference>
<evidence type="ECO:0000313" key="8">
    <source>
        <dbReference type="EMBL" id="CAI9779078.1"/>
    </source>
</evidence>
<dbReference type="EMBL" id="OU503051">
    <property type="protein sequence ID" value="CAI9779078.1"/>
    <property type="molecule type" value="Genomic_DNA"/>
</dbReference>
<comment type="similarity">
    <text evidence="1 6">Belongs to the copper transporter (Ctr) (TC 1.A.56) family. SLC31A subfamily.</text>
</comment>
<dbReference type="Pfam" id="PF04145">
    <property type="entry name" value="Ctr"/>
    <property type="match status" value="2"/>
</dbReference>
<dbReference type="AlphaFoldDB" id="A0AAD2A0G5"/>
<evidence type="ECO:0000256" key="7">
    <source>
        <dbReference type="SAM" id="MobiDB-lite"/>
    </source>
</evidence>
<feature type="compositionally biased region" description="Low complexity" evidence="7">
    <location>
        <begin position="10"/>
        <end position="23"/>
    </location>
</feature>
<dbReference type="PANTHER" id="PTHR12483">
    <property type="entry name" value="SOLUTE CARRIER FAMILY 31 COPPER TRANSPORTERS"/>
    <property type="match status" value="1"/>
</dbReference>
<keyword evidence="2 6" id="KW-0812">Transmembrane</keyword>
<keyword evidence="9" id="KW-1185">Reference proteome</keyword>
<keyword evidence="4 6" id="KW-1133">Transmembrane helix</keyword>
<evidence type="ECO:0000256" key="1">
    <source>
        <dbReference type="ARBA" id="ARBA00006921"/>
    </source>
</evidence>
<dbReference type="GO" id="GO:0005375">
    <property type="term" value="F:copper ion transmembrane transporter activity"/>
    <property type="evidence" value="ECO:0007669"/>
    <property type="project" value="UniProtKB-UniRule"/>
</dbReference>
<feature type="region of interest" description="Disordered" evidence="7">
    <location>
        <begin position="1"/>
        <end position="25"/>
    </location>
</feature>
<dbReference type="InterPro" id="IPR007274">
    <property type="entry name" value="Cop_transporter"/>
</dbReference>
<dbReference type="GO" id="GO:0005886">
    <property type="term" value="C:plasma membrane"/>
    <property type="evidence" value="ECO:0007669"/>
    <property type="project" value="TreeGrafter"/>
</dbReference>